<evidence type="ECO:0000313" key="1">
    <source>
        <dbReference type="EMBL" id="GFH55491.1"/>
    </source>
</evidence>
<name>A0AAD3D2A6_9STRA</name>
<reference evidence="1 2" key="1">
    <citation type="journal article" date="2021" name="Sci. Rep.">
        <title>The genome of the diatom Chaetoceros tenuissimus carries an ancient integrated fragment of an extant virus.</title>
        <authorList>
            <person name="Hongo Y."/>
            <person name="Kimura K."/>
            <person name="Takaki Y."/>
            <person name="Yoshida Y."/>
            <person name="Baba S."/>
            <person name="Kobayashi G."/>
            <person name="Nagasaki K."/>
            <person name="Hano T."/>
            <person name="Tomaru Y."/>
        </authorList>
    </citation>
    <scope>NUCLEOTIDE SEQUENCE [LARGE SCALE GENOMIC DNA]</scope>
    <source>
        <strain evidence="1 2">NIES-3715</strain>
    </source>
</reference>
<protein>
    <submittedName>
        <fullName evidence="1">Uncharacterized protein</fullName>
    </submittedName>
</protein>
<evidence type="ECO:0000313" key="2">
    <source>
        <dbReference type="Proteomes" id="UP001054902"/>
    </source>
</evidence>
<keyword evidence="2" id="KW-1185">Reference proteome</keyword>
<gene>
    <name evidence="1" type="ORF">CTEN210_11967</name>
</gene>
<dbReference type="EMBL" id="BLLK01000049">
    <property type="protein sequence ID" value="GFH55491.1"/>
    <property type="molecule type" value="Genomic_DNA"/>
</dbReference>
<dbReference type="Proteomes" id="UP001054902">
    <property type="component" value="Unassembled WGS sequence"/>
</dbReference>
<dbReference type="AlphaFoldDB" id="A0AAD3D2A6"/>
<comment type="caution">
    <text evidence="1">The sequence shown here is derived from an EMBL/GenBank/DDBJ whole genome shotgun (WGS) entry which is preliminary data.</text>
</comment>
<organism evidence="1 2">
    <name type="scientific">Chaetoceros tenuissimus</name>
    <dbReference type="NCBI Taxonomy" id="426638"/>
    <lineage>
        <taxon>Eukaryota</taxon>
        <taxon>Sar</taxon>
        <taxon>Stramenopiles</taxon>
        <taxon>Ochrophyta</taxon>
        <taxon>Bacillariophyta</taxon>
        <taxon>Coscinodiscophyceae</taxon>
        <taxon>Chaetocerotophycidae</taxon>
        <taxon>Chaetocerotales</taxon>
        <taxon>Chaetocerotaceae</taxon>
        <taxon>Chaetoceros</taxon>
    </lineage>
</organism>
<accession>A0AAD3D2A6</accession>
<proteinExistence type="predicted"/>
<sequence length="230" mass="26906">MKLLTLKLVLTAIFYVKVTYAEVRTFMHRRLRYHPPFELYTSEYLIHPGQIDLSEIRIIQLPDHPTWKHIKETSFAGVKILFFKQPATCEKAKSSCDWTEIGIGIKDDGGNIHYCCDEEEINLGLCQKERNGTLIIDQSLYHGEIRSAIQSNKFYEQASIRSPILSTYAGTGTYNLLLSDCNKNDSNLSFFKKYVWKRKDGYLPGYLFFEWHFLKLFYVHDLVFDTYGEQ</sequence>